<protein>
    <recommendedName>
        <fullName evidence="5 14">Cytidine deaminase</fullName>
        <ecNumber evidence="4 14">3.5.4.5</ecNumber>
    </recommendedName>
    <alternativeName>
        <fullName evidence="9 14">Cytidine aminohydrolase</fullName>
    </alternativeName>
</protein>
<feature type="domain" description="CMP/dCMP-type deaminase" evidence="15">
    <location>
        <begin position="1"/>
        <end position="128"/>
    </location>
</feature>
<reference evidence="16 17" key="1">
    <citation type="journal article" date="2015" name="Genome Announc.">
        <title>Expanding the biotechnology potential of lactobacilli through comparative genomics of 213 strains and associated genera.</title>
        <authorList>
            <person name="Sun Z."/>
            <person name="Harris H.M."/>
            <person name="McCann A."/>
            <person name="Guo C."/>
            <person name="Argimon S."/>
            <person name="Zhang W."/>
            <person name="Yang X."/>
            <person name="Jeffery I.B."/>
            <person name="Cooney J.C."/>
            <person name="Kagawa T.F."/>
            <person name="Liu W."/>
            <person name="Song Y."/>
            <person name="Salvetti E."/>
            <person name="Wrobel A."/>
            <person name="Rasinkangas P."/>
            <person name="Parkhill J."/>
            <person name="Rea M.C."/>
            <person name="O'Sullivan O."/>
            <person name="Ritari J."/>
            <person name="Douillard F.P."/>
            <person name="Paul Ross R."/>
            <person name="Yang R."/>
            <person name="Briner A.E."/>
            <person name="Felis G.E."/>
            <person name="de Vos W.M."/>
            <person name="Barrangou R."/>
            <person name="Klaenhammer T.R."/>
            <person name="Caufield P.W."/>
            <person name="Cui Y."/>
            <person name="Zhang H."/>
            <person name="O'Toole P.W."/>
        </authorList>
    </citation>
    <scope>NUCLEOTIDE SEQUENCE [LARGE SCALE GENOMIC DNA]</scope>
    <source>
        <strain evidence="16 17">DSM 17758</strain>
    </source>
</reference>
<dbReference type="FunFam" id="3.40.140.10:FF:000008">
    <property type="entry name" value="Cytidine deaminase"/>
    <property type="match status" value="1"/>
</dbReference>
<comment type="cofactor">
    <cofactor evidence="1 13 14">
        <name>Zn(2+)</name>
        <dbReference type="ChEBI" id="CHEBI:29105"/>
    </cofactor>
</comment>
<feature type="binding site" evidence="13">
    <location>
        <position position="89"/>
    </location>
    <ligand>
        <name>Zn(2+)</name>
        <dbReference type="ChEBI" id="CHEBI:29105"/>
        <note>catalytic</note>
    </ligand>
</feature>
<keyword evidence="8 13" id="KW-0862">Zinc</keyword>
<name>A0A0R1W3M7_9LACO</name>
<dbReference type="Pfam" id="PF00383">
    <property type="entry name" value="dCMP_cyt_deam_1"/>
    <property type="match status" value="1"/>
</dbReference>
<evidence type="ECO:0000256" key="13">
    <source>
        <dbReference type="PIRSR" id="PIRSR606262-3"/>
    </source>
</evidence>
<dbReference type="EC" id="3.5.4.5" evidence="4 14"/>
<dbReference type="GO" id="GO:0072527">
    <property type="term" value="P:pyrimidine-containing compound metabolic process"/>
    <property type="evidence" value="ECO:0007669"/>
    <property type="project" value="UniProtKB-ARBA"/>
</dbReference>
<feature type="binding site" evidence="13">
    <location>
        <position position="53"/>
    </location>
    <ligand>
        <name>Zn(2+)</name>
        <dbReference type="ChEBI" id="CHEBI:29105"/>
        <note>catalytic</note>
    </ligand>
</feature>
<evidence type="ECO:0000256" key="3">
    <source>
        <dbReference type="ARBA" id="ARBA00006576"/>
    </source>
</evidence>
<comment type="catalytic activity">
    <reaction evidence="11 14">
        <text>cytidine + H2O + H(+) = uridine + NH4(+)</text>
        <dbReference type="Rhea" id="RHEA:16069"/>
        <dbReference type="ChEBI" id="CHEBI:15377"/>
        <dbReference type="ChEBI" id="CHEBI:15378"/>
        <dbReference type="ChEBI" id="CHEBI:16704"/>
        <dbReference type="ChEBI" id="CHEBI:17562"/>
        <dbReference type="ChEBI" id="CHEBI:28938"/>
        <dbReference type="EC" id="3.5.4.5"/>
    </reaction>
</comment>
<dbReference type="GO" id="GO:0008270">
    <property type="term" value="F:zinc ion binding"/>
    <property type="evidence" value="ECO:0007669"/>
    <property type="project" value="UniProtKB-UniRule"/>
</dbReference>
<gene>
    <name evidence="16" type="ORF">FC15_GL001320</name>
</gene>
<evidence type="ECO:0000256" key="10">
    <source>
        <dbReference type="ARBA" id="ARBA00049252"/>
    </source>
</evidence>
<evidence type="ECO:0000313" key="16">
    <source>
        <dbReference type="EMBL" id="KRM10715.1"/>
    </source>
</evidence>
<dbReference type="GO" id="GO:0004126">
    <property type="term" value="F:cytidine deaminase activity"/>
    <property type="evidence" value="ECO:0007669"/>
    <property type="project" value="UniProtKB-UniRule"/>
</dbReference>
<dbReference type="PANTHER" id="PTHR11644:SF2">
    <property type="entry name" value="CYTIDINE DEAMINASE"/>
    <property type="match status" value="1"/>
</dbReference>
<dbReference type="NCBIfam" id="TIGR01354">
    <property type="entry name" value="cyt_deam_tetra"/>
    <property type="match status" value="1"/>
</dbReference>
<evidence type="ECO:0000256" key="1">
    <source>
        <dbReference type="ARBA" id="ARBA00001947"/>
    </source>
</evidence>
<keyword evidence="7 14" id="KW-0378">Hydrolase</keyword>
<evidence type="ECO:0000256" key="7">
    <source>
        <dbReference type="ARBA" id="ARBA00022801"/>
    </source>
</evidence>
<evidence type="ECO:0000256" key="6">
    <source>
        <dbReference type="ARBA" id="ARBA00022723"/>
    </source>
</evidence>
<comment type="catalytic activity">
    <reaction evidence="10 14">
        <text>2'-deoxycytidine + H2O + H(+) = 2'-deoxyuridine + NH4(+)</text>
        <dbReference type="Rhea" id="RHEA:13433"/>
        <dbReference type="ChEBI" id="CHEBI:15377"/>
        <dbReference type="ChEBI" id="CHEBI:15378"/>
        <dbReference type="ChEBI" id="CHEBI:15698"/>
        <dbReference type="ChEBI" id="CHEBI:16450"/>
        <dbReference type="ChEBI" id="CHEBI:28938"/>
        <dbReference type="EC" id="3.5.4.5"/>
    </reaction>
</comment>
<evidence type="ECO:0000256" key="14">
    <source>
        <dbReference type="RuleBase" id="RU364006"/>
    </source>
</evidence>
<dbReference type="PANTHER" id="PTHR11644">
    <property type="entry name" value="CYTIDINE DEAMINASE"/>
    <property type="match status" value="1"/>
</dbReference>
<evidence type="ECO:0000313" key="17">
    <source>
        <dbReference type="Proteomes" id="UP000051315"/>
    </source>
</evidence>
<comment type="caution">
    <text evidence="16">The sequence shown here is derived from an EMBL/GenBank/DDBJ whole genome shotgun (WGS) entry which is preliminary data.</text>
</comment>
<dbReference type="GO" id="GO:0042802">
    <property type="term" value="F:identical protein binding"/>
    <property type="evidence" value="ECO:0007669"/>
    <property type="project" value="UniProtKB-ARBA"/>
</dbReference>
<comment type="function">
    <text evidence="2 14">This enzyme scavenges exogenous and endogenous cytidine and 2'-deoxycytidine for UMP synthesis.</text>
</comment>
<dbReference type="InterPro" id="IPR006262">
    <property type="entry name" value="Cyt_deam_tetra"/>
</dbReference>
<evidence type="ECO:0000256" key="2">
    <source>
        <dbReference type="ARBA" id="ARBA00003949"/>
    </source>
</evidence>
<dbReference type="PROSITE" id="PS00903">
    <property type="entry name" value="CYT_DCMP_DEAMINASES_1"/>
    <property type="match status" value="1"/>
</dbReference>
<dbReference type="EMBL" id="AZFX01000036">
    <property type="protein sequence ID" value="KRM10715.1"/>
    <property type="molecule type" value="Genomic_DNA"/>
</dbReference>
<dbReference type="InterPro" id="IPR002125">
    <property type="entry name" value="CMP_dCMP_dom"/>
</dbReference>
<evidence type="ECO:0000256" key="5">
    <source>
        <dbReference type="ARBA" id="ARBA00018266"/>
    </source>
</evidence>
<evidence type="ECO:0000256" key="11">
    <source>
        <dbReference type="ARBA" id="ARBA00049558"/>
    </source>
</evidence>
<feature type="binding site" evidence="13">
    <location>
        <position position="86"/>
    </location>
    <ligand>
        <name>Zn(2+)</name>
        <dbReference type="ChEBI" id="CHEBI:29105"/>
        <note>catalytic</note>
    </ligand>
</feature>
<dbReference type="GO" id="GO:0005829">
    <property type="term" value="C:cytosol"/>
    <property type="evidence" value="ECO:0007669"/>
    <property type="project" value="TreeGrafter"/>
</dbReference>
<comment type="similarity">
    <text evidence="3 14">Belongs to the cytidine and deoxycytidylate deaminase family.</text>
</comment>
<keyword evidence="6 13" id="KW-0479">Metal-binding</keyword>
<dbReference type="PATRIC" id="fig|1423735.3.peg.1366"/>
<dbReference type="AlphaFoldDB" id="A0A0R1W3M7"/>
<dbReference type="OrthoDB" id="9795347at2"/>
<evidence type="ECO:0000256" key="9">
    <source>
        <dbReference type="ARBA" id="ARBA00032005"/>
    </source>
</evidence>
<dbReference type="SUPFAM" id="SSF53927">
    <property type="entry name" value="Cytidine deaminase-like"/>
    <property type="match status" value="1"/>
</dbReference>
<evidence type="ECO:0000256" key="8">
    <source>
        <dbReference type="ARBA" id="ARBA00022833"/>
    </source>
</evidence>
<dbReference type="InterPro" id="IPR016192">
    <property type="entry name" value="APOBEC/CMP_deaminase_Zn-bd"/>
</dbReference>
<dbReference type="STRING" id="1423735.FC15_GL001320"/>
<dbReference type="NCBIfam" id="NF004064">
    <property type="entry name" value="PRK05578.1"/>
    <property type="match status" value="1"/>
</dbReference>
<dbReference type="PROSITE" id="PS51747">
    <property type="entry name" value="CYT_DCMP_DEAMINASES_2"/>
    <property type="match status" value="1"/>
</dbReference>
<dbReference type="InterPro" id="IPR016193">
    <property type="entry name" value="Cytidine_deaminase-like"/>
</dbReference>
<sequence length="133" mass="14409">MKLNELIEKAKQAREQAYVPYSKFAVGAAVLTDDGHIFQGCNIENGSFSMTICAERCAMFAGVLAGYHHFKAIAVIADTKGGVSPCGACRQVMTEFMNPDDQVILANLQGDQIDTTVEGVLPYSFSLKDDPIK</sequence>
<accession>A0A0R1W3M7</accession>
<evidence type="ECO:0000256" key="4">
    <source>
        <dbReference type="ARBA" id="ARBA00012783"/>
    </source>
</evidence>
<feature type="active site" description="Proton donor" evidence="12">
    <location>
        <position position="55"/>
    </location>
</feature>
<evidence type="ECO:0000259" key="15">
    <source>
        <dbReference type="PROSITE" id="PS51747"/>
    </source>
</evidence>
<dbReference type="CDD" id="cd01283">
    <property type="entry name" value="cytidine_deaminase"/>
    <property type="match status" value="1"/>
</dbReference>
<keyword evidence="17" id="KW-1185">Reference proteome</keyword>
<proteinExistence type="inferred from homology"/>
<evidence type="ECO:0000256" key="12">
    <source>
        <dbReference type="PIRSR" id="PIRSR606262-1"/>
    </source>
</evidence>
<dbReference type="Proteomes" id="UP000051315">
    <property type="component" value="Unassembled WGS sequence"/>
</dbReference>
<dbReference type="InterPro" id="IPR050202">
    <property type="entry name" value="Cyt/Deoxycyt_deaminase"/>
</dbReference>
<dbReference type="GO" id="GO:0055086">
    <property type="term" value="P:nucleobase-containing small molecule metabolic process"/>
    <property type="evidence" value="ECO:0007669"/>
    <property type="project" value="UniProtKB-ARBA"/>
</dbReference>
<dbReference type="Gene3D" id="3.40.140.10">
    <property type="entry name" value="Cytidine Deaminase, domain 2"/>
    <property type="match status" value="1"/>
</dbReference>
<organism evidence="16 17">
    <name type="scientific">Lapidilactobacillus concavus DSM 17758</name>
    <dbReference type="NCBI Taxonomy" id="1423735"/>
    <lineage>
        <taxon>Bacteria</taxon>
        <taxon>Bacillati</taxon>
        <taxon>Bacillota</taxon>
        <taxon>Bacilli</taxon>
        <taxon>Lactobacillales</taxon>
        <taxon>Lactobacillaceae</taxon>
        <taxon>Lapidilactobacillus</taxon>
    </lineage>
</organism>